<comment type="pathway">
    <text evidence="2 12">Amino-acid biosynthesis; L-lysine biosynthesis via DAP pathway; (S)-tetrahydrodipicolinate from L-aspartate: step 3/4.</text>
</comment>
<comment type="similarity">
    <text evidence="3 12 13">Belongs to the DapA family.</text>
</comment>
<dbReference type="EC" id="4.3.3.7" evidence="4 12"/>
<feature type="binding site" evidence="12 15">
    <location>
        <position position="204"/>
    </location>
    <ligand>
        <name>pyruvate</name>
        <dbReference type="ChEBI" id="CHEBI:15361"/>
    </ligand>
</feature>
<evidence type="ECO:0000313" key="16">
    <source>
        <dbReference type="EMBL" id="PXW91823.1"/>
    </source>
</evidence>
<dbReference type="Gene3D" id="3.20.20.70">
    <property type="entry name" value="Aldolase class I"/>
    <property type="match status" value="1"/>
</dbReference>
<dbReference type="PROSITE" id="PS00666">
    <property type="entry name" value="DHDPS_2"/>
    <property type="match status" value="1"/>
</dbReference>
<feature type="binding site" evidence="12 15">
    <location>
        <position position="46"/>
    </location>
    <ligand>
        <name>pyruvate</name>
        <dbReference type="ChEBI" id="CHEBI:15361"/>
    </ligand>
</feature>
<accession>A0A2V3WBI9</accession>
<keyword evidence="6 12" id="KW-0028">Amino-acid biosynthesis</keyword>
<evidence type="ECO:0000256" key="14">
    <source>
        <dbReference type="PIRSR" id="PIRSR001365-1"/>
    </source>
</evidence>
<dbReference type="NCBIfam" id="TIGR00674">
    <property type="entry name" value="dapA"/>
    <property type="match status" value="1"/>
</dbReference>
<evidence type="ECO:0000256" key="6">
    <source>
        <dbReference type="ARBA" id="ARBA00022605"/>
    </source>
</evidence>
<dbReference type="OrthoDB" id="9782828at2"/>
<proteinExistence type="inferred from homology"/>
<keyword evidence="17" id="KW-1185">Reference proteome</keyword>
<dbReference type="InterPro" id="IPR005263">
    <property type="entry name" value="DapA"/>
</dbReference>
<comment type="catalytic activity">
    <reaction evidence="11 12">
        <text>L-aspartate 4-semialdehyde + pyruvate = (2S,4S)-4-hydroxy-2,3,4,5-tetrahydrodipicolinate + H2O + H(+)</text>
        <dbReference type="Rhea" id="RHEA:34171"/>
        <dbReference type="ChEBI" id="CHEBI:15361"/>
        <dbReference type="ChEBI" id="CHEBI:15377"/>
        <dbReference type="ChEBI" id="CHEBI:15378"/>
        <dbReference type="ChEBI" id="CHEBI:67139"/>
        <dbReference type="ChEBI" id="CHEBI:537519"/>
        <dbReference type="EC" id="4.3.3.7"/>
    </reaction>
</comment>
<dbReference type="PIRSF" id="PIRSF001365">
    <property type="entry name" value="DHDPS"/>
    <property type="match status" value="1"/>
</dbReference>
<evidence type="ECO:0000256" key="15">
    <source>
        <dbReference type="PIRSR" id="PIRSR001365-2"/>
    </source>
</evidence>
<evidence type="ECO:0000256" key="2">
    <source>
        <dbReference type="ARBA" id="ARBA00005120"/>
    </source>
</evidence>
<comment type="caution">
    <text evidence="16">The sequence shown here is derived from an EMBL/GenBank/DDBJ whole genome shotgun (WGS) entry which is preliminary data.</text>
</comment>
<keyword evidence="10 12" id="KW-0704">Schiff base</keyword>
<reference evidence="16 17" key="1">
    <citation type="submission" date="2018-05" db="EMBL/GenBank/DDBJ databases">
        <title>Genomic Encyclopedia of Type Strains, Phase IV (KMG-IV): sequencing the most valuable type-strain genomes for metagenomic binning, comparative biology and taxonomic classification.</title>
        <authorList>
            <person name="Goeker M."/>
        </authorList>
    </citation>
    <scope>NUCLEOTIDE SEQUENCE [LARGE SCALE GENOMIC DNA]</scope>
    <source>
        <strain evidence="16 17">DSM 22440</strain>
    </source>
</reference>
<dbReference type="GO" id="GO:0009089">
    <property type="term" value="P:lysine biosynthetic process via diaminopimelate"/>
    <property type="evidence" value="ECO:0007669"/>
    <property type="project" value="UniProtKB-UniRule"/>
</dbReference>
<comment type="subcellular location">
    <subcellularLocation>
        <location evidence="12">Cytoplasm</location>
    </subcellularLocation>
</comment>
<dbReference type="InterPro" id="IPR013785">
    <property type="entry name" value="Aldolase_TIM"/>
</dbReference>
<evidence type="ECO:0000256" key="8">
    <source>
        <dbReference type="ARBA" id="ARBA00023154"/>
    </source>
</evidence>
<feature type="active site" description="Schiff-base intermediate with substrate" evidence="12 14">
    <location>
        <position position="162"/>
    </location>
</feature>
<dbReference type="EMBL" id="QJJR01000004">
    <property type="protein sequence ID" value="PXW91823.1"/>
    <property type="molecule type" value="Genomic_DNA"/>
</dbReference>
<dbReference type="InterPro" id="IPR020624">
    <property type="entry name" value="Schiff_base-form_aldolases_CS"/>
</dbReference>
<comment type="caution">
    <text evidence="12">Was originally thought to be a dihydrodipicolinate synthase (DHDPS), catalyzing the condensation of (S)-aspartate-beta-semialdehyde [(S)-ASA] and pyruvate to dihydrodipicolinate (DHDP). However, it was shown in E.coli that the product of the enzymatic reaction is not dihydrodipicolinate but in fact (4S)-4-hydroxy-2,3,4,5-tetrahydro-(2S)-dipicolinic acid (HTPA), and that the consecutive dehydration reaction leading to DHDP is not spontaneous but catalyzed by DapB.</text>
</comment>
<evidence type="ECO:0000256" key="5">
    <source>
        <dbReference type="ARBA" id="ARBA00022490"/>
    </source>
</evidence>
<dbReference type="UniPathway" id="UPA00034">
    <property type="reaction ID" value="UER00017"/>
</dbReference>
<keyword evidence="8 12" id="KW-0457">Lysine biosynthesis</keyword>
<dbReference type="InterPro" id="IPR002220">
    <property type="entry name" value="DapA-like"/>
</dbReference>
<dbReference type="PROSITE" id="PS00665">
    <property type="entry name" value="DHDPS_1"/>
    <property type="match status" value="1"/>
</dbReference>
<evidence type="ECO:0000256" key="7">
    <source>
        <dbReference type="ARBA" id="ARBA00022915"/>
    </source>
</evidence>
<dbReference type="PRINTS" id="PR00146">
    <property type="entry name" value="DHPICSNTHASE"/>
</dbReference>
<dbReference type="GO" id="GO:0008840">
    <property type="term" value="F:4-hydroxy-tetrahydrodipicolinate synthase activity"/>
    <property type="evidence" value="ECO:0007669"/>
    <property type="project" value="UniProtKB-UniRule"/>
</dbReference>
<keyword evidence="5 12" id="KW-0963">Cytoplasm</keyword>
<sequence length="289" mass="31345">MKFGKVLTAMVTPFDQSNQIDYQVTTDLIEYLLANGTEGIVAVGTTGESPTLTHEEKIDFLKFVVTVVNGRVPVIAGTGSNNTAQSVELTKEAEHAGVDAIMLVTPYYNKPSQEGMYQHFKTIAAATTKPVILYNIPGRTIVRLELETILRLQEIDNIVAIKEATGDLDLISQIIKETPADFDVYSGDDNLLLPIIALGGTGIISVASHIVGNEMRALIDHYQRGEVQEATEIQQAIAPIIKALFIAPNPTGVKYALTRNGWPVGNVRLPLIPVNPAEIEIIDLALSKS</sequence>
<dbReference type="GO" id="GO:0019877">
    <property type="term" value="P:diaminopimelate biosynthetic process"/>
    <property type="evidence" value="ECO:0007669"/>
    <property type="project" value="UniProtKB-UniRule"/>
</dbReference>
<dbReference type="CDD" id="cd00950">
    <property type="entry name" value="DHDPS"/>
    <property type="match status" value="1"/>
</dbReference>
<feature type="site" description="Part of a proton relay during catalysis" evidence="12">
    <location>
        <position position="108"/>
    </location>
</feature>
<name>A0A2V3WBI9_9BACI</name>
<comment type="function">
    <text evidence="1 12">Catalyzes the condensation of (S)-aspartate-beta-semialdehyde [(S)-ASA] and pyruvate to 4-hydroxy-tetrahydrodipicolinate (HTPA).</text>
</comment>
<keyword evidence="9 12" id="KW-0456">Lyase</keyword>
<evidence type="ECO:0000313" key="17">
    <source>
        <dbReference type="Proteomes" id="UP000247922"/>
    </source>
</evidence>
<protein>
    <recommendedName>
        <fullName evidence="4 12">4-hydroxy-tetrahydrodipicolinate synthase</fullName>
        <shortName evidence="12">HTPA synthase</shortName>
        <ecNumber evidence="4 12">4.3.3.7</ecNumber>
    </recommendedName>
</protein>
<evidence type="ECO:0000256" key="9">
    <source>
        <dbReference type="ARBA" id="ARBA00023239"/>
    </source>
</evidence>
<evidence type="ECO:0000256" key="4">
    <source>
        <dbReference type="ARBA" id="ARBA00012086"/>
    </source>
</evidence>
<dbReference type="Proteomes" id="UP000247922">
    <property type="component" value="Unassembled WGS sequence"/>
</dbReference>
<dbReference type="HAMAP" id="MF_00418">
    <property type="entry name" value="DapA"/>
    <property type="match status" value="1"/>
</dbReference>
<dbReference type="RefSeq" id="WP_110251113.1">
    <property type="nucleotide sequence ID" value="NZ_QJJR01000004.1"/>
</dbReference>
<keyword evidence="7 12" id="KW-0220">Diaminopimelate biosynthesis</keyword>
<dbReference type="SUPFAM" id="SSF51569">
    <property type="entry name" value="Aldolase"/>
    <property type="match status" value="1"/>
</dbReference>
<dbReference type="AlphaFoldDB" id="A0A2V3WBI9"/>
<evidence type="ECO:0000256" key="10">
    <source>
        <dbReference type="ARBA" id="ARBA00023270"/>
    </source>
</evidence>
<evidence type="ECO:0000256" key="13">
    <source>
        <dbReference type="PIRNR" id="PIRNR001365"/>
    </source>
</evidence>
<dbReference type="InterPro" id="IPR020625">
    <property type="entry name" value="Schiff_base-form_aldolases_AS"/>
</dbReference>
<feature type="site" description="Part of a proton relay during catalysis" evidence="12">
    <location>
        <position position="45"/>
    </location>
</feature>
<feature type="active site" description="Proton donor/acceptor" evidence="12 14">
    <location>
        <position position="134"/>
    </location>
</feature>
<gene>
    <name evidence="12" type="primary">dapA</name>
    <name evidence="16" type="ORF">DES38_104259</name>
</gene>
<evidence type="ECO:0000256" key="12">
    <source>
        <dbReference type="HAMAP-Rule" id="MF_00418"/>
    </source>
</evidence>
<dbReference type="PANTHER" id="PTHR12128:SF66">
    <property type="entry name" value="4-HYDROXY-2-OXOGLUTARATE ALDOLASE, MITOCHONDRIAL"/>
    <property type="match status" value="1"/>
</dbReference>
<dbReference type="SMART" id="SM01130">
    <property type="entry name" value="DHDPS"/>
    <property type="match status" value="1"/>
</dbReference>
<evidence type="ECO:0000256" key="11">
    <source>
        <dbReference type="ARBA" id="ARBA00047836"/>
    </source>
</evidence>
<evidence type="ECO:0000256" key="3">
    <source>
        <dbReference type="ARBA" id="ARBA00007592"/>
    </source>
</evidence>
<dbReference type="GO" id="GO:0005829">
    <property type="term" value="C:cytosol"/>
    <property type="evidence" value="ECO:0007669"/>
    <property type="project" value="TreeGrafter"/>
</dbReference>
<dbReference type="Pfam" id="PF00701">
    <property type="entry name" value="DHDPS"/>
    <property type="match status" value="1"/>
</dbReference>
<evidence type="ECO:0000256" key="1">
    <source>
        <dbReference type="ARBA" id="ARBA00003294"/>
    </source>
</evidence>
<dbReference type="PANTHER" id="PTHR12128">
    <property type="entry name" value="DIHYDRODIPICOLINATE SYNTHASE"/>
    <property type="match status" value="1"/>
</dbReference>
<comment type="subunit">
    <text evidence="12">Homotetramer; dimer of dimers.</text>
</comment>
<organism evidence="16 17">
    <name type="scientific">Streptohalobacillus salinus</name>
    <dbReference type="NCBI Taxonomy" id="621096"/>
    <lineage>
        <taxon>Bacteria</taxon>
        <taxon>Bacillati</taxon>
        <taxon>Bacillota</taxon>
        <taxon>Bacilli</taxon>
        <taxon>Bacillales</taxon>
        <taxon>Bacillaceae</taxon>
        <taxon>Streptohalobacillus</taxon>
    </lineage>
</organism>